<proteinExistence type="inferred from homology"/>
<keyword evidence="5" id="KW-0496">Mitochondrion</keyword>
<dbReference type="GO" id="GO:1990904">
    <property type="term" value="C:ribonucleoprotein complex"/>
    <property type="evidence" value="ECO:0007669"/>
    <property type="project" value="UniProtKB-KW"/>
</dbReference>
<name>A0ABC8T3Y5_9AQUA</name>
<protein>
    <recommendedName>
        <fullName evidence="7">Small ribosomal subunit protein mS29</fullName>
    </recommendedName>
</protein>
<evidence type="ECO:0000256" key="6">
    <source>
        <dbReference type="ARBA" id="ARBA00023274"/>
    </source>
</evidence>
<dbReference type="GO" id="GO:0005739">
    <property type="term" value="C:mitochondrion"/>
    <property type="evidence" value="ECO:0007669"/>
    <property type="project" value="UniProtKB-SubCell"/>
</dbReference>
<evidence type="ECO:0000256" key="8">
    <source>
        <dbReference type="SAM" id="MobiDB-lite"/>
    </source>
</evidence>
<comment type="caution">
    <text evidence="9">The sequence shown here is derived from an EMBL/GenBank/DDBJ whole genome shotgun (WGS) entry which is preliminary data.</text>
</comment>
<feature type="region of interest" description="Disordered" evidence="8">
    <location>
        <begin position="41"/>
        <end position="80"/>
    </location>
</feature>
<sequence length="467" mass="52288">MLRSLLRTAVSATKSQSHLPTILIPATTAAASSTAAQQLCSRNYSSKTSKSSVTKAKKTKSKTDAKSKTEETSAAVDESAADLLDEDVRARRLAEDENNKSLDVGPNGRPLFTSTASLSHLTRKDTCTYMKFSMEELNAVLPEGLPLGMLKEFEESKRTALLVRQNFLDLRDNFRRIVDPPLQSSGSKGLKVRKQIVLDGPVSCGKSIALAMLVHWARDEGWLVFYVPKGREWTHGGFFYKNPQTGLWDTPVQAANVLQDFLKHNESRLKELPCQIFDPIPLGEGAGVGWLKDVDSMAMPEGSTLHELVQAGLTSTHASVGVLVRLRKELSLIKDIPVLIAIDQYNNWFTFSEYEEPVTVRSCRPIHARELATVNAFRSMMHNDMMVGAFSHSTAVGKLRKDLPDVPTDARIDFPRYSLDEAATVCHYYLRQRLVRREAFSEESWKKVYYLSNGNGAEMRWLVPFMR</sequence>
<evidence type="ECO:0000256" key="5">
    <source>
        <dbReference type="ARBA" id="ARBA00023128"/>
    </source>
</evidence>
<keyword evidence="10" id="KW-1185">Reference proteome</keyword>
<feature type="compositionally biased region" description="Low complexity" evidence="8">
    <location>
        <begin position="45"/>
        <end position="54"/>
    </location>
</feature>
<organism evidence="9 10">
    <name type="scientific">Ilex paraguariensis</name>
    <name type="common">yerba mate</name>
    <dbReference type="NCBI Taxonomy" id="185542"/>
    <lineage>
        <taxon>Eukaryota</taxon>
        <taxon>Viridiplantae</taxon>
        <taxon>Streptophyta</taxon>
        <taxon>Embryophyta</taxon>
        <taxon>Tracheophyta</taxon>
        <taxon>Spermatophyta</taxon>
        <taxon>Magnoliopsida</taxon>
        <taxon>eudicotyledons</taxon>
        <taxon>Gunneridae</taxon>
        <taxon>Pentapetalae</taxon>
        <taxon>asterids</taxon>
        <taxon>campanulids</taxon>
        <taxon>Aquifoliales</taxon>
        <taxon>Aquifoliaceae</taxon>
        <taxon>Ilex</taxon>
    </lineage>
</organism>
<evidence type="ECO:0000256" key="4">
    <source>
        <dbReference type="ARBA" id="ARBA00022980"/>
    </source>
</evidence>
<evidence type="ECO:0000256" key="2">
    <source>
        <dbReference type="ARBA" id="ARBA00009863"/>
    </source>
</evidence>
<reference evidence="9 10" key="1">
    <citation type="submission" date="2024-02" db="EMBL/GenBank/DDBJ databases">
        <authorList>
            <person name="Vignale AGUSTIN F."/>
            <person name="Sosa J E."/>
            <person name="Modenutti C."/>
        </authorList>
    </citation>
    <scope>NUCLEOTIDE SEQUENCE [LARGE SCALE GENOMIC DNA]</scope>
</reference>
<dbReference type="GO" id="GO:0005840">
    <property type="term" value="C:ribosome"/>
    <property type="evidence" value="ECO:0007669"/>
    <property type="project" value="UniProtKB-KW"/>
</dbReference>
<dbReference type="Proteomes" id="UP001642360">
    <property type="component" value="Unassembled WGS sequence"/>
</dbReference>
<comment type="similarity">
    <text evidence="2">Belongs to the mitochondrion-specific ribosomal protein mS29 family.</text>
</comment>
<dbReference type="AlphaFoldDB" id="A0ABC8T3Y5"/>
<evidence type="ECO:0000256" key="7">
    <source>
        <dbReference type="ARBA" id="ARBA00035140"/>
    </source>
</evidence>
<keyword evidence="4" id="KW-0689">Ribosomal protein</keyword>
<gene>
    <name evidence="9" type="ORF">ILEXP_LOCUS33224</name>
</gene>
<feature type="compositionally biased region" description="Basic and acidic residues" evidence="8">
    <location>
        <begin position="61"/>
        <end position="71"/>
    </location>
</feature>
<evidence type="ECO:0000256" key="1">
    <source>
        <dbReference type="ARBA" id="ARBA00004173"/>
    </source>
</evidence>
<dbReference type="InterPro" id="IPR019368">
    <property type="entry name" value="Ribosomal_mS29"/>
</dbReference>
<dbReference type="EMBL" id="CAUOFW020004169">
    <property type="protein sequence ID" value="CAK9164129.1"/>
    <property type="molecule type" value="Genomic_DNA"/>
</dbReference>
<evidence type="ECO:0000313" key="9">
    <source>
        <dbReference type="EMBL" id="CAK9164129.1"/>
    </source>
</evidence>
<comment type="subcellular location">
    <subcellularLocation>
        <location evidence="1">Mitochondrion</location>
    </subcellularLocation>
</comment>
<dbReference type="Pfam" id="PF10236">
    <property type="entry name" value="DAP3"/>
    <property type="match status" value="1"/>
</dbReference>
<keyword evidence="6" id="KW-0687">Ribonucleoprotein</keyword>
<keyword evidence="3" id="KW-0809">Transit peptide</keyword>
<dbReference type="PANTHER" id="PTHR12810:SF0">
    <property type="entry name" value="SMALL RIBOSOMAL SUBUNIT PROTEIN MS29"/>
    <property type="match status" value="1"/>
</dbReference>
<evidence type="ECO:0000313" key="10">
    <source>
        <dbReference type="Proteomes" id="UP001642360"/>
    </source>
</evidence>
<evidence type="ECO:0000256" key="3">
    <source>
        <dbReference type="ARBA" id="ARBA00022946"/>
    </source>
</evidence>
<accession>A0ABC8T3Y5</accession>
<dbReference type="PANTHER" id="PTHR12810">
    <property type="entry name" value="MITOCHONDRIAL 28S RIBOSOMAL PROTEIN S29"/>
    <property type="match status" value="1"/>
</dbReference>